<reference evidence="2" key="1">
    <citation type="journal article" date="2014" name="Int. J. Syst. Evol. Microbiol.">
        <title>Complete genome sequence of Corynebacterium casei LMG S-19264T (=DSM 44701T), isolated from a smear-ripened cheese.</title>
        <authorList>
            <consortium name="US DOE Joint Genome Institute (JGI-PGF)"/>
            <person name="Walter F."/>
            <person name="Albersmeier A."/>
            <person name="Kalinowski J."/>
            <person name="Ruckert C."/>
        </authorList>
    </citation>
    <scope>NUCLEOTIDE SEQUENCE</scope>
    <source>
        <strain evidence="2">JCM 4490</strain>
    </source>
</reference>
<sequence length="101" mass="11436">MTTVETYEKQAKAALEERAQLIADLRTVEADSRMTAAEKRERDENIDRDVMRLEAEARDAVERGEREAEVRSLLKRSGAPGFLTAHPSWTTRTVGADSYRP</sequence>
<dbReference type="Proteomes" id="UP000620224">
    <property type="component" value="Unassembled WGS sequence"/>
</dbReference>
<dbReference type="AlphaFoldDB" id="A0A918MK85"/>
<dbReference type="EMBL" id="BMUE01000001">
    <property type="protein sequence ID" value="GGW30765.1"/>
    <property type="molecule type" value="Genomic_DNA"/>
</dbReference>
<name>A0A918MK85_9ACTN</name>
<organism evidence="2 3">
    <name type="scientific">Streptomyces lucensis JCM 4490</name>
    <dbReference type="NCBI Taxonomy" id="1306176"/>
    <lineage>
        <taxon>Bacteria</taxon>
        <taxon>Bacillati</taxon>
        <taxon>Actinomycetota</taxon>
        <taxon>Actinomycetes</taxon>
        <taxon>Kitasatosporales</taxon>
        <taxon>Streptomycetaceae</taxon>
        <taxon>Streptomyces</taxon>
    </lineage>
</organism>
<accession>A0A918MK85</accession>
<evidence type="ECO:0000313" key="2">
    <source>
        <dbReference type="EMBL" id="GGW30765.1"/>
    </source>
</evidence>
<evidence type="ECO:0000256" key="1">
    <source>
        <dbReference type="SAM" id="Coils"/>
    </source>
</evidence>
<feature type="coiled-coil region" evidence="1">
    <location>
        <begin position="4"/>
        <end position="56"/>
    </location>
</feature>
<reference evidence="2" key="2">
    <citation type="submission" date="2020-09" db="EMBL/GenBank/DDBJ databases">
        <authorList>
            <person name="Sun Q."/>
            <person name="Ohkuma M."/>
        </authorList>
    </citation>
    <scope>NUCLEOTIDE SEQUENCE</scope>
    <source>
        <strain evidence="2">JCM 4490</strain>
    </source>
</reference>
<keyword evidence="1" id="KW-0175">Coiled coil</keyword>
<proteinExistence type="predicted"/>
<keyword evidence="3" id="KW-1185">Reference proteome</keyword>
<protein>
    <submittedName>
        <fullName evidence="2">Uncharacterized protein</fullName>
    </submittedName>
</protein>
<gene>
    <name evidence="2" type="ORF">GCM10010503_02970</name>
</gene>
<evidence type="ECO:0000313" key="3">
    <source>
        <dbReference type="Proteomes" id="UP000620224"/>
    </source>
</evidence>
<comment type="caution">
    <text evidence="2">The sequence shown here is derived from an EMBL/GenBank/DDBJ whole genome shotgun (WGS) entry which is preliminary data.</text>
</comment>